<keyword evidence="1" id="KW-0614">Plasmid</keyword>
<evidence type="ECO:0000313" key="1">
    <source>
        <dbReference type="EMBL" id="AWX74618.1"/>
    </source>
</evidence>
<gene>
    <name evidence="1" type="ORF">BVDSYZ_21480</name>
</gene>
<evidence type="ECO:0000313" key="2">
    <source>
        <dbReference type="Proteomes" id="UP000250069"/>
    </source>
</evidence>
<organism evidence="1 2">
    <name type="scientific">Bacillus velezensis</name>
    <dbReference type="NCBI Taxonomy" id="492670"/>
    <lineage>
        <taxon>Bacteria</taxon>
        <taxon>Bacillati</taxon>
        <taxon>Bacillota</taxon>
        <taxon>Bacilli</taxon>
        <taxon>Bacillales</taxon>
        <taxon>Bacillaceae</taxon>
        <taxon>Bacillus</taxon>
        <taxon>Bacillus amyloliquefaciens group</taxon>
    </lineage>
</organism>
<dbReference type="Proteomes" id="UP000250069">
    <property type="component" value="Plasmid pdsyz"/>
</dbReference>
<reference evidence="1 2" key="1">
    <citation type="submission" date="2018-06" db="EMBL/GenBank/DDBJ databases">
        <title>Complete Genome Sequence of Bacillus velezensis DSYZ, a Plant Growth-Promoting Rhizobacterium with Antifungal Activity.</title>
        <authorList>
            <person name="Du B."/>
            <person name="Ding Y."/>
            <person name="Liu K."/>
            <person name="Yao L."/>
            <person name="Wang C."/>
            <person name="Li H."/>
            <person name="Liu H."/>
        </authorList>
    </citation>
    <scope>NUCLEOTIDE SEQUENCE [LARGE SCALE GENOMIC DNA]</scope>
    <source>
        <strain evidence="1 2">DSYZ</strain>
        <plasmid evidence="2">pdsyz</plasmid>
    </source>
</reference>
<name>A0ABC8DG08_BACVE</name>
<sequence length="172" mass="19418">MSKLQILDKPMTERDVCDYGDSLRMIDGTTYILNGRDCVHTITNMKRPISQCYSNIKNVKNSDGEIVGKRISPNSRLLFTNRAFQPIRKMEQTYKPQKAPRRGQSVRVRNTSGRAKKVSVLLSETGYHNAQTLKTDLLNSGASQVKLYTTSKGIAVVCHPNYILEQLINKAK</sequence>
<protein>
    <submittedName>
        <fullName evidence="1">Uncharacterized protein</fullName>
    </submittedName>
</protein>
<dbReference type="EMBL" id="CP030151">
    <property type="protein sequence ID" value="AWX74618.1"/>
    <property type="molecule type" value="Genomic_DNA"/>
</dbReference>
<proteinExistence type="predicted"/>
<dbReference type="RefSeq" id="WP_073982109.1">
    <property type="nucleotide sequence ID" value="NZ_CP026611.1"/>
</dbReference>
<accession>A0ABC8DG08</accession>
<dbReference type="AlphaFoldDB" id="A0ABC8DG08"/>
<geneLocation type="plasmid" evidence="2">
    <name>pdsyz</name>
</geneLocation>